<accession>A0A1M7J6W3</accession>
<proteinExistence type="predicted"/>
<organism evidence="1 2">
    <name type="scientific">Phytopseudomonas punonensis</name>
    <dbReference type="NCBI Taxonomy" id="1220495"/>
    <lineage>
        <taxon>Bacteria</taxon>
        <taxon>Pseudomonadati</taxon>
        <taxon>Pseudomonadota</taxon>
        <taxon>Gammaproteobacteria</taxon>
        <taxon>Pseudomonadales</taxon>
        <taxon>Pseudomonadaceae</taxon>
        <taxon>Phytopseudomonas</taxon>
    </lineage>
</organism>
<protein>
    <submittedName>
        <fullName evidence="1">Uncharacterized protein</fullName>
    </submittedName>
</protein>
<name>A0A1M7J6W3_9GAMM</name>
<dbReference type="Proteomes" id="UP000184305">
    <property type="component" value="Unassembled WGS sequence"/>
</dbReference>
<keyword evidence="2" id="KW-1185">Reference proteome</keyword>
<dbReference type="OrthoDB" id="6963142at2"/>
<dbReference type="STRING" id="1220495.SAMN05216288_3751"/>
<sequence length="83" mass="9281">MDGGKFDGLDLERFNALLAEELGLTEDELLTWMQEERERVGESGQLIGHEVTFKSDMPFDLRARVRGMAGEYVAHTGVIPLDA</sequence>
<dbReference type="EMBL" id="FRBQ01000005">
    <property type="protein sequence ID" value="SHM48869.1"/>
    <property type="molecule type" value="Genomic_DNA"/>
</dbReference>
<dbReference type="RefSeq" id="WP_073266978.1">
    <property type="nucleotide sequence ID" value="NZ_FRBQ01000005.1"/>
</dbReference>
<evidence type="ECO:0000313" key="2">
    <source>
        <dbReference type="Proteomes" id="UP000184305"/>
    </source>
</evidence>
<reference evidence="2" key="1">
    <citation type="submission" date="2016-11" db="EMBL/GenBank/DDBJ databases">
        <authorList>
            <person name="Varghese N."/>
            <person name="Submissions S."/>
        </authorList>
    </citation>
    <scope>NUCLEOTIDE SEQUENCE [LARGE SCALE GENOMIC DNA]</scope>
    <source>
        <strain evidence="2">CECT 8089</strain>
    </source>
</reference>
<evidence type="ECO:0000313" key="1">
    <source>
        <dbReference type="EMBL" id="SHM48869.1"/>
    </source>
</evidence>
<dbReference type="AlphaFoldDB" id="A0A1M7J6W3"/>
<gene>
    <name evidence="1" type="ORF">SAMN05216288_3751</name>
</gene>